<dbReference type="Pfam" id="PF00854">
    <property type="entry name" value="PTR2"/>
    <property type="match status" value="1"/>
</dbReference>
<feature type="transmembrane region" description="Helical" evidence="6">
    <location>
        <begin position="54"/>
        <end position="72"/>
    </location>
</feature>
<evidence type="ECO:0000313" key="9">
    <source>
        <dbReference type="Proteomes" id="UP001162972"/>
    </source>
</evidence>
<evidence type="ECO:0000313" key="8">
    <source>
        <dbReference type="EMBL" id="KAJ6421292.1"/>
    </source>
</evidence>
<feature type="chain" id="PRO_5042067491" evidence="7">
    <location>
        <begin position="22"/>
        <end position="340"/>
    </location>
</feature>
<keyword evidence="7" id="KW-0732">Signal</keyword>
<dbReference type="PANTHER" id="PTHR11654">
    <property type="entry name" value="OLIGOPEPTIDE TRANSPORTER-RELATED"/>
    <property type="match status" value="1"/>
</dbReference>
<dbReference type="SUPFAM" id="SSF103473">
    <property type="entry name" value="MFS general substrate transporter"/>
    <property type="match status" value="1"/>
</dbReference>
<comment type="similarity">
    <text evidence="2">Belongs to the major facilitator superfamily. Proton-dependent oligopeptide transporter (POT/PTR) (TC 2.A.17) family.</text>
</comment>
<evidence type="ECO:0000256" key="3">
    <source>
        <dbReference type="ARBA" id="ARBA00022692"/>
    </source>
</evidence>
<keyword evidence="3 6" id="KW-0812">Transmembrane</keyword>
<sequence>MASWQKSKGLNKSCFLLIVIAGMERFAFKGVASNLVTYLTDVVKMSNSAAAKTVNNWCGFTSMLPLLVASLADSCDRYSTILTSSFIYVVGLVALTSTAFSWARHPTDKISSSYLFWSLWLISLGQGGYNPSLQAFGADQIANDDELPSTEHDKKSNKKSLFFQWWYFGICGGSLAGVTVMSYIQDTFGWVLGFAIPTVAMVASIFLLWCGGRIYAYKQDDALSEKPSRDIVRSIKEALSRLMSSRITLSNNNPEVVELELQEKPLCQNPGSTKGSKEGRTCSEAVIWIMRTRQGAEEGLASVRRLIASTTATIFPRFQFSAKVPVAVVNSMIDMGLSPI</sequence>
<gene>
    <name evidence="8" type="ORF">OIU84_028627</name>
</gene>
<evidence type="ECO:0000256" key="5">
    <source>
        <dbReference type="ARBA" id="ARBA00023136"/>
    </source>
</evidence>
<feature type="transmembrane region" description="Helical" evidence="6">
    <location>
        <begin position="165"/>
        <end position="184"/>
    </location>
</feature>
<accession>A0AAD6KDC9</accession>
<evidence type="ECO:0000256" key="1">
    <source>
        <dbReference type="ARBA" id="ARBA00004141"/>
    </source>
</evidence>
<reference evidence="8 9" key="1">
    <citation type="journal article" date="2023" name="Int. J. Mol. Sci.">
        <title>De Novo Assembly and Annotation of 11 Diverse Shrub Willow (Salix) Genomes Reveals Novel Gene Organization in Sex-Linked Regions.</title>
        <authorList>
            <person name="Hyden B."/>
            <person name="Feng K."/>
            <person name="Yates T.B."/>
            <person name="Jawdy S."/>
            <person name="Cereghino C."/>
            <person name="Smart L.B."/>
            <person name="Muchero W."/>
        </authorList>
    </citation>
    <scope>NUCLEOTIDE SEQUENCE [LARGE SCALE GENOMIC DNA]</scope>
    <source>
        <tissue evidence="8">Shoot tip</tissue>
    </source>
</reference>
<evidence type="ECO:0000256" key="4">
    <source>
        <dbReference type="ARBA" id="ARBA00022989"/>
    </source>
</evidence>
<feature type="signal peptide" evidence="7">
    <location>
        <begin position="1"/>
        <end position="21"/>
    </location>
</feature>
<keyword evidence="9" id="KW-1185">Reference proteome</keyword>
<protein>
    <submittedName>
        <fullName evidence="8">Uncharacterized protein</fullName>
    </submittedName>
</protein>
<evidence type="ECO:0000256" key="2">
    <source>
        <dbReference type="ARBA" id="ARBA00005982"/>
    </source>
</evidence>
<comment type="subcellular location">
    <subcellularLocation>
        <location evidence="1">Membrane</location>
        <topology evidence="1">Multi-pass membrane protein</topology>
    </subcellularLocation>
</comment>
<dbReference type="GO" id="GO:0022857">
    <property type="term" value="F:transmembrane transporter activity"/>
    <property type="evidence" value="ECO:0007669"/>
    <property type="project" value="InterPro"/>
</dbReference>
<comment type="caution">
    <text evidence="8">The sequence shown here is derived from an EMBL/GenBank/DDBJ whole genome shotgun (WGS) entry which is preliminary data.</text>
</comment>
<dbReference type="InterPro" id="IPR036259">
    <property type="entry name" value="MFS_trans_sf"/>
</dbReference>
<keyword evidence="4 6" id="KW-1133">Transmembrane helix</keyword>
<keyword evidence="5 6" id="KW-0472">Membrane</keyword>
<dbReference type="GO" id="GO:0016020">
    <property type="term" value="C:membrane"/>
    <property type="evidence" value="ECO:0007669"/>
    <property type="project" value="UniProtKB-SubCell"/>
</dbReference>
<dbReference type="AlphaFoldDB" id="A0AAD6KDC9"/>
<dbReference type="Gene3D" id="1.20.1250.20">
    <property type="entry name" value="MFS general substrate transporter like domains"/>
    <property type="match status" value="1"/>
</dbReference>
<feature type="transmembrane region" description="Helical" evidence="6">
    <location>
        <begin position="190"/>
        <end position="210"/>
    </location>
</feature>
<evidence type="ECO:0000256" key="6">
    <source>
        <dbReference type="SAM" id="Phobius"/>
    </source>
</evidence>
<feature type="transmembrane region" description="Helical" evidence="6">
    <location>
        <begin position="78"/>
        <end position="103"/>
    </location>
</feature>
<dbReference type="Proteomes" id="UP001162972">
    <property type="component" value="Chromosome 17"/>
</dbReference>
<dbReference type="InterPro" id="IPR000109">
    <property type="entry name" value="POT_fam"/>
</dbReference>
<proteinExistence type="inferred from homology"/>
<organism evidence="8 9">
    <name type="scientific">Salix udensis</name>
    <dbReference type="NCBI Taxonomy" id="889485"/>
    <lineage>
        <taxon>Eukaryota</taxon>
        <taxon>Viridiplantae</taxon>
        <taxon>Streptophyta</taxon>
        <taxon>Embryophyta</taxon>
        <taxon>Tracheophyta</taxon>
        <taxon>Spermatophyta</taxon>
        <taxon>Magnoliopsida</taxon>
        <taxon>eudicotyledons</taxon>
        <taxon>Gunneridae</taxon>
        <taxon>Pentapetalae</taxon>
        <taxon>rosids</taxon>
        <taxon>fabids</taxon>
        <taxon>Malpighiales</taxon>
        <taxon>Salicaceae</taxon>
        <taxon>Saliceae</taxon>
        <taxon>Salix</taxon>
    </lineage>
</organism>
<dbReference type="EMBL" id="JAPFFJ010000008">
    <property type="protein sequence ID" value="KAJ6421292.1"/>
    <property type="molecule type" value="Genomic_DNA"/>
</dbReference>
<name>A0AAD6KDC9_9ROSI</name>
<evidence type="ECO:0000256" key="7">
    <source>
        <dbReference type="SAM" id="SignalP"/>
    </source>
</evidence>